<accession>A0A7K1LBE8</accession>
<sequence>MERDRINRLVNDLFRSRDVLDTPLARARRFALSRQSAIASANRQALDCATAAA</sequence>
<evidence type="ECO:0000313" key="2">
    <source>
        <dbReference type="Proteomes" id="UP000432015"/>
    </source>
</evidence>
<protein>
    <submittedName>
        <fullName evidence="1">Uncharacterized protein</fullName>
    </submittedName>
</protein>
<dbReference type="RefSeq" id="WP_156220816.1">
    <property type="nucleotide sequence ID" value="NZ_WOFH01000015.1"/>
</dbReference>
<comment type="caution">
    <text evidence="1">The sequence shown here is derived from an EMBL/GenBank/DDBJ whole genome shotgun (WGS) entry which is preliminary data.</text>
</comment>
<proteinExistence type="predicted"/>
<dbReference type="AlphaFoldDB" id="A0A7K1LBE8"/>
<evidence type="ECO:0000313" key="1">
    <source>
        <dbReference type="EMBL" id="MUN41643.1"/>
    </source>
</evidence>
<reference evidence="1 2" key="1">
    <citation type="submission" date="2019-11" db="EMBL/GenBank/DDBJ databases">
        <authorList>
            <person name="Cao P."/>
        </authorList>
    </citation>
    <scope>NUCLEOTIDE SEQUENCE [LARGE SCALE GENOMIC DNA]</scope>
    <source>
        <strain evidence="1 2">NEAU-AAG5</strain>
    </source>
</reference>
<organism evidence="1 2">
    <name type="scientific">Actinomadura litoris</name>
    <dbReference type="NCBI Taxonomy" id="2678616"/>
    <lineage>
        <taxon>Bacteria</taxon>
        <taxon>Bacillati</taxon>
        <taxon>Actinomycetota</taxon>
        <taxon>Actinomycetes</taxon>
        <taxon>Streptosporangiales</taxon>
        <taxon>Thermomonosporaceae</taxon>
        <taxon>Actinomadura</taxon>
    </lineage>
</organism>
<dbReference type="EMBL" id="WOFH01000015">
    <property type="protein sequence ID" value="MUN41643.1"/>
    <property type="molecule type" value="Genomic_DNA"/>
</dbReference>
<name>A0A7K1LBE8_9ACTN</name>
<dbReference type="Proteomes" id="UP000432015">
    <property type="component" value="Unassembled WGS sequence"/>
</dbReference>
<gene>
    <name evidence="1" type="ORF">GNZ18_34400</name>
</gene>
<keyword evidence="2" id="KW-1185">Reference proteome</keyword>